<reference evidence="2 3" key="1">
    <citation type="submission" date="2024-01" db="EMBL/GenBank/DDBJ databases">
        <authorList>
            <person name="Allen C."/>
            <person name="Tagirdzhanova G."/>
        </authorList>
    </citation>
    <scope>NUCLEOTIDE SEQUENCE [LARGE SCALE GENOMIC DNA]</scope>
    <source>
        <strain evidence="2 3">CBS 119000</strain>
    </source>
</reference>
<comment type="caution">
    <text evidence="2">The sequence shown here is derived from an EMBL/GenBank/DDBJ whole genome shotgun (WGS) entry which is preliminary data.</text>
</comment>
<gene>
    <name evidence="2" type="ORF">SEPCBS119000_003727</name>
</gene>
<feature type="compositionally biased region" description="Low complexity" evidence="1">
    <location>
        <begin position="178"/>
        <end position="198"/>
    </location>
</feature>
<feature type="compositionally biased region" description="Low complexity" evidence="1">
    <location>
        <begin position="156"/>
        <end position="168"/>
    </location>
</feature>
<accession>A0ABP0DRY5</accession>
<keyword evidence="3" id="KW-1185">Reference proteome</keyword>
<feature type="compositionally biased region" description="Polar residues" evidence="1">
    <location>
        <begin position="199"/>
        <end position="210"/>
    </location>
</feature>
<protein>
    <submittedName>
        <fullName evidence="2">Uncharacterized protein</fullName>
    </submittedName>
</protein>
<proteinExistence type="predicted"/>
<evidence type="ECO:0000256" key="1">
    <source>
        <dbReference type="SAM" id="MobiDB-lite"/>
    </source>
</evidence>
<feature type="compositionally biased region" description="Polar residues" evidence="1">
    <location>
        <begin position="145"/>
        <end position="155"/>
    </location>
</feature>
<feature type="region of interest" description="Disordered" evidence="1">
    <location>
        <begin position="124"/>
        <end position="249"/>
    </location>
</feature>
<evidence type="ECO:0000313" key="2">
    <source>
        <dbReference type="EMBL" id="CAK7269747.1"/>
    </source>
</evidence>
<feature type="compositionally biased region" description="Basic and acidic residues" evidence="1">
    <location>
        <begin position="211"/>
        <end position="225"/>
    </location>
</feature>
<feature type="compositionally biased region" description="Low complexity" evidence="1">
    <location>
        <begin position="355"/>
        <end position="386"/>
    </location>
</feature>
<name>A0ABP0DRY5_9PEZI</name>
<feature type="region of interest" description="Disordered" evidence="1">
    <location>
        <begin position="348"/>
        <end position="460"/>
    </location>
</feature>
<feature type="compositionally biased region" description="Polar residues" evidence="1">
    <location>
        <begin position="227"/>
        <end position="243"/>
    </location>
</feature>
<sequence length="582" mass="59695">MATPQPPRSQEPLDVLDQIIAGVLVHTGKAIRAQSKDGRVLGSLSATKFREANTAFNTTLDSMEMAIVNAKATIRRDLDIIRNRAKEAKETKETVGDVAGSTNEASQNGTALYQAPAAAMDMDVDEPTTQGASVKAEPMADASGRESNGNTISDLPTNATPMAPTPAMDLDPPVAHMSSIPSAAAPTMPPSSSTRPTAQASQVPQIQSPTVKRENLSRSPQKEKNGFTPTSTAGSSLINTAASEGTGAPVNKAPVQKGAVSSAVAKVPSSVIVESIAASNIDLPAIGKDPTPQLPTPMPATVAPAATVPATGGPGNAILLSSSTPSTPINLISPVLAKKVAVTADVTPLTPPPMSSTSSVTAPRAPASTAASAAPTPAVAAPGTATPAPPPAPALPSSGTSQAAPSNVNMENFFDLTSPTGTGNLNGAPFSSISMQSSGLPPPPEETSKNAGSLPPTTDPAQQHVAHAQHIDDSEFDVESFTADAVQNLLMDTSLPTASAVQMQQQESQHLPQQQSQCNEMIQPAAGATENDRSDTKDAADDIFGFMNDEMQGLADDPTTSFDDLYMGATDTIDIDDYFDTN</sequence>
<feature type="compositionally biased region" description="Polar residues" evidence="1">
    <location>
        <begin position="402"/>
        <end position="439"/>
    </location>
</feature>
<dbReference type="Proteomes" id="UP001642502">
    <property type="component" value="Unassembled WGS sequence"/>
</dbReference>
<evidence type="ECO:0000313" key="3">
    <source>
        <dbReference type="Proteomes" id="UP001642502"/>
    </source>
</evidence>
<feature type="compositionally biased region" description="Polar residues" evidence="1">
    <location>
        <begin position="449"/>
        <end position="460"/>
    </location>
</feature>
<organism evidence="2 3">
    <name type="scientific">Sporothrix epigloea</name>
    <dbReference type="NCBI Taxonomy" id="1892477"/>
    <lineage>
        <taxon>Eukaryota</taxon>
        <taxon>Fungi</taxon>
        <taxon>Dikarya</taxon>
        <taxon>Ascomycota</taxon>
        <taxon>Pezizomycotina</taxon>
        <taxon>Sordariomycetes</taxon>
        <taxon>Sordariomycetidae</taxon>
        <taxon>Ophiostomatales</taxon>
        <taxon>Ophiostomataceae</taxon>
        <taxon>Sporothrix</taxon>
    </lineage>
</organism>
<dbReference type="EMBL" id="CAWUON010000051">
    <property type="protein sequence ID" value="CAK7269747.1"/>
    <property type="molecule type" value="Genomic_DNA"/>
</dbReference>